<dbReference type="GO" id="GO:0035269">
    <property type="term" value="P:protein O-linked glycosylation via mannose"/>
    <property type="evidence" value="ECO:0007669"/>
    <property type="project" value="TreeGrafter"/>
</dbReference>
<evidence type="ECO:0000313" key="2">
    <source>
        <dbReference type="Proteomes" id="UP001159641"/>
    </source>
</evidence>
<evidence type="ECO:0000313" key="1">
    <source>
        <dbReference type="EMBL" id="KAJ8794687.1"/>
    </source>
</evidence>
<proteinExistence type="predicted"/>
<dbReference type="PANTHER" id="PTHR43015:SF1">
    <property type="entry name" value="D-RIBITOL-5-PHOSPHATE CYTIDYLYLTRANSFERASE"/>
    <property type="match status" value="1"/>
</dbReference>
<dbReference type="AlphaFoldDB" id="A0AB34HP89"/>
<dbReference type="EMBL" id="JAIQCJ010000770">
    <property type="protein sequence ID" value="KAJ8794687.1"/>
    <property type="molecule type" value="Genomic_DNA"/>
</dbReference>
<name>A0AB34HP89_ESCRO</name>
<reference evidence="1 2" key="1">
    <citation type="submission" date="2022-11" db="EMBL/GenBank/DDBJ databases">
        <title>Whole genome sequence of Eschrichtius robustus ER-17-0199.</title>
        <authorList>
            <person name="Bruniche-Olsen A."/>
            <person name="Black A.N."/>
            <person name="Fields C.J."/>
            <person name="Walden K."/>
            <person name="Dewoody J.A."/>
        </authorList>
    </citation>
    <scope>NUCLEOTIDE SEQUENCE [LARGE SCALE GENOMIC DNA]</scope>
    <source>
        <strain evidence="1">ER-17-0199</strain>
        <tissue evidence="1">Blubber</tissue>
    </source>
</reference>
<accession>A0AB34HP89</accession>
<sequence>MRLSKRVVLLKKTLQCSDYDLEFGTECLHLALKYCHIKAKLIEGSPDLWKVTYKRDLYAAESIIKAQAPDAQAQ</sequence>
<comment type="caution">
    <text evidence="1">The sequence shown here is derived from an EMBL/GenBank/DDBJ whole genome shotgun (WGS) entry which is preliminary data.</text>
</comment>
<protein>
    <submittedName>
        <fullName evidence="1">Uncharacterized protein</fullName>
    </submittedName>
</protein>
<dbReference type="GO" id="GO:0005829">
    <property type="term" value="C:cytosol"/>
    <property type="evidence" value="ECO:0007669"/>
    <property type="project" value="TreeGrafter"/>
</dbReference>
<organism evidence="1 2">
    <name type="scientific">Eschrichtius robustus</name>
    <name type="common">California gray whale</name>
    <name type="synonym">Eschrichtius gibbosus</name>
    <dbReference type="NCBI Taxonomy" id="9764"/>
    <lineage>
        <taxon>Eukaryota</taxon>
        <taxon>Metazoa</taxon>
        <taxon>Chordata</taxon>
        <taxon>Craniata</taxon>
        <taxon>Vertebrata</taxon>
        <taxon>Euteleostomi</taxon>
        <taxon>Mammalia</taxon>
        <taxon>Eutheria</taxon>
        <taxon>Laurasiatheria</taxon>
        <taxon>Artiodactyla</taxon>
        <taxon>Whippomorpha</taxon>
        <taxon>Cetacea</taxon>
        <taxon>Mysticeti</taxon>
        <taxon>Eschrichtiidae</taxon>
        <taxon>Eschrichtius</taxon>
    </lineage>
</organism>
<dbReference type="InterPro" id="IPR029044">
    <property type="entry name" value="Nucleotide-diphossugar_trans"/>
</dbReference>
<dbReference type="Gene3D" id="3.90.550.10">
    <property type="entry name" value="Spore Coat Polysaccharide Biosynthesis Protein SpsA, Chain A"/>
    <property type="match status" value="1"/>
</dbReference>
<gene>
    <name evidence="1" type="ORF">J1605_002996</name>
</gene>
<dbReference type="PANTHER" id="PTHR43015">
    <property type="entry name" value="D-RIBITOL-5-PHOSPHATE CYTIDYLYLTRANSFERASE"/>
    <property type="match status" value="1"/>
</dbReference>
<dbReference type="GO" id="GO:0047349">
    <property type="term" value="F:D-ribitol-5-phosphate cytidylyltransferase activity"/>
    <property type="evidence" value="ECO:0007669"/>
    <property type="project" value="TreeGrafter"/>
</dbReference>
<keyword evidence="2" id="KW-1185">Reference proteome</keyword>
<dbReference type="Proteomes" id="UP001159641">
    <property type="component" value="Unassembled WGS sequence"/>
</dbReference>